<dbReference type="Proteomes" id="UP000479000">
    <property type="component" value="Unassembled WGS sequence"/>
</dbReference>
<feature type="non-terminal residue" evidence="2">
    <location>
        <position position="54"/>
    </location>
</feature>
<name>A0A6H5HGA3_9HEMI</name>
<protein>
    <submittedName>
        <fullName evidence="2">Uncharacterized protein</fullName>
    </submittedName>
</protein>
<evidence type="ECO:0000256" key="1">
    <source>
        <dbReference type="SAM" id="MobiDB-lite"/>
    </source>
</evidence>
<feature type="compositionally biased region" description="Polar residues" evidence="1">
    <location>
        <begin position="35"/>
        <end position="45"/>
    </location>
</feature>
<dbReference type="EMBL" id="CADCXU010028844">
    <property type="protein sequence ID" value="CAB0015261.1"/>
    <property type="molecule type" value="Genomic_DNA"/>
</dbReference>
<organism evidence="2 3">
    <name type="scientific">Nesidiocoris tenuis</name>
    <dbReference type="NCBI Taxonomy" id="355587"/>
    <lineage>
        <taxon>Eukaryota</taxon>
        <taxon>Metazoa</taxon>
        <taxon>Ecdysozoa</taxon>
        <taxon>Arthropoda</taxon>
        <taxon>Hexapoda</taxon>
        <taxon>Insecta</taxon>
        <taxon>Pterygota</taxon>
        <taxon>Neoptera</taxon>
        <taxon>Paraneoptera</taxon>
        <taxon>Hemiptera</taxon>
        <taxon>Heteroptera</taxon>
        <taxon>Panheteroptera</taxon>
        <taxon>Cimicomorpha</taxon>
        <taxon>Miridae</taxon>
        <taxon>Dicyphina</taxon>
        <taxon>Nesidiocoris</taxon>
    </lineage>
</organism>
<reference evidence="2 3" key="1">
    <citation type="submission" date="2020-02" db="EMBL/GenBank/DDBJ databases">
        <authorList>
            <person name="Ferguson B K."/>
        </authorList>
    </citation>
    <scope>NUCLEOTIDE SEQUENCE [LARGE SCALE GENOMIC DNA]</scope>
</reference>
<keyword evidence="3" id="KW-1185">Reference proteome</keyword>
<evidence type="ECO:0000313" key="2">
    <source>
        <dbReference type="EMBL" id="CAB0015261.1"/>
    </source>
</evidence>
<proteinExistence type="predicted"/>
<sequence length="54" mass="5582">MSSREGSVDSEGVGYIMESVGTSTMLLGPPGGSDVSRSPSPFTASTRRRPPPRG</sequence>
<dbReference type="AlphaFoldDB" id="A0A6H5HGA3"/>
<feature type="region of interest" description="Disordered" evidence="1">
    <location>
        <begin position="1"/>
        <end position="54"/>
    </location>
</feature>
<accession>A0A6H5HGA3</accession>
<evidence type="ECO:0000313" key="3">
    <source>
        <dbReference type="Proteomes" id="UP000479000"/>
    </source>
</evidence>
<gene>
    <name evidence="2" type="ORF">NTEN_LOCUS19605</name>
</gene>